<geneLocation type="plasmid" evidence="1 2">
    <name>pMsip01</name>
</geneLocation>
<dbReference type="Proteomes" id="UP000002743">
    <property type="component" value="Plasmid pMsip01"/>
</dbReference>
<gene>
    <name evidence="1" type="ordered locus">Msip34_2873</name>
</gene>
<keyword evidence="1" id="KW-0614">Plasmid</keyword>
<dbReference type="RefSeq" id="WP_012777695.1">
    <property type="nucleotide sequence ID" value="NC_012970.1"/>
</dbReference>
<keyword evidence="2" id="KW-1185">Reference proteome</keyword>
<organism evidence="1 2">
    <name type="scientific">Methylovorus glucosotrophus (strain SIP3-4)</name>
    <dbReference type="NCBI Taxonomy" id="582744"/>
    <lineage>
        <taxon>Bacteria</taxon>
        <taxon>Pseudomonadati</taxon>
        <taxon>Pseudomonadota</taxon>
        <taxon>Betaproteobacteria</taxon>
        <taxon>Nitrosomonadales</taxon>
        <taxon>Methylophilaceae</taxon>
        <taxon>Methylovorus</taxon>
    </lineage>
</organism>
<evidence type="ECO:0000313" key="2">
    <source>
        <dbReference type="Proteomes" id="UP000002743"/>
    </source>
</evidence>
<reference evidence="2" key="1">
    <citation type="submission" date="2009-07" db="EMBL/GenBank/DDBJ databases">
        <title>Complete sequence of plasmid 1 of Methylovorus sp. SIP3-4.</title>
        <authorList>
            <consortium name="US DOE Joint Genome Institute"/>
            <person name="Lucas S."/>
            <person name="Copeland A."/>
            <person name="Lapidus A."/>
            <person name="Glavina del Rio T."/>
            <person name="Tice H."/>
            <person name="Bruce D."/>
            <person name="Goodwin L."/>
            <person name="Pitluck S."/>
            <person name="Clum A."/>
            <person name="Larimer F."/>
            <person name="Land M."/>
            <person name="Hauser L."/>
            <person name="Kyrpides N."/>
            <person name="Mikhailova N."/>
            <person name="Kayluzhnaya M."/>
            <person name="Chistoserdova L."/>
        </authorList>
    </citation>
    <scope>NUCLEOTIDE SEQUENCE [LARGE SCALE GENOMIC DNA]</scope>
    <source>
        <strain evidence="2">SIP3-4</strain>
        <plasmid evidence="2">pMsip01</plasmid>
    </source>
</reference>
<accession>C6XEP0</accession>
<dbReference type="HOGENOM" id="CLU_2717741_0_0_4"/>
<reference evidence="1 2" key="2">
    <citation type="journal article" date="2011" name="J. Bacteriol.">
        <title>Genomes of three methylotrophs from a single niche uncover genetic and metabolic divergence of Methylophilaceae.</title>
        <authorList>
            <person name="Lapidus A."/>
            <person name="Clum A."/>
            <person name="Labutti K."/>
            <person name="Kaluzhnaya M.G."/>
            <person name="Lim S."/>
            <person name="Beck D.A."/>
            <person name="Glavina Del Rio T."/>
            <person name="Nolan M."/>
            <person name="Mavromatis K."/>
            <person name="Huntemann M."/>
            <person name="Lucas S."/>
            <person name="Lidstrom M.E."/>
            <person name="Ivanova N."/>
            <person name="Chistoserdova L."/>
        </authorList>
    </citation>
    <scope>NUCLEOTIDE SEQUENCE [LARGE SCALE GENOMIC DNA]</scope>
    <source>
        <strain evidence="1 2">SIP3-4</strain>
        <plasmid evidence="1 2">pMsip01</plasmid>
    </source>
</reference>
<dbReference type="GO" id="GO:0003677">
    <property type="term" value="F:DNA binding"/>
    <property type="evidence" value="ECO:0007669"/>
    <property type="project" value="InterPro"/>
</dbReference>
<dbReference type="KEGG" id="mei:Msip34_2873"/>
<name>C6XEP0_METGS</name>
<evidence type="ECO:0000313" key="1">
    <source>
        <dbReference type="EMBL" id="ACT52097.1"/>
    </source>
</evidence>
<dbReference type="EMBL" id="CP001675">
    <property type="protein sequence ID" value="ACT52097.1"/>
    <property type="molecule type" value="Genomic_DNA"/>
</dbReference>
<dbReference type="AlphaFoldDB" id="C6XEP0"/>
<protein>
    <submittedName>
        <fullName evidence="1">Uncharacterized protein</fullName>
    </submittedName>
</protein>
<sequence length="72" mass="7861">MTGLEFETWIKRIGLKKLDVAKKLGVDPDTITAKCKGDQVPGLYAYALLGLASEKRLQDINELTEILGIIGS</sequence>
<proteinExistence type="predicted"/>
<dbReference type="InterPro" id="IPR010982">
    <property type="entry name" value="Lambda_DNA-bd_dom_sf"/>
</dbReference>
<dbReference type="SUPFAM" id="SSF47413">
    <property type="entry name" value="lambda repressor-like DNA-binding domains"/>
    <property type="match status" value="1"/>
</dbReference>
<dbReference type="OrthoDB" id="9182714at2"/>